<dbReference type="EMBL" id="JQBX01000033">
    <property type="protein sequence ID" value="KRN92514.1"/>
    <property type="molecule type" value="Genomic_DNA"/>
</dbReference>
<evidence type="ECO:0000313" key="2">
    <source>
        <dbReference type="Proteomes" id="UP000051859"/>
    </source>
</evidence>
<dbReference type="RefSeq" id="WP_057804383.1">
    <property type="nucleotide sequence ID" value="NZ_JQBX01000033.1"/>
</dbReference>
<accession>A0A0R2KSV9</accession>
<dbReference type="InterPro" id="IPR038062">
    <property type="entry name" value="ScdA-like_N_sf"/>
</dbReference>
<dbReference type="STRING" id="331679.IV81_GL001159"/>
<sequence>MAVIPMEIDDQAMNQIKATFLQSAQEAFKDVSKRQTFGRYMNIKTASKYANVAENTFKKKFINAGLKVIDLDGLQRIDKQDLDKFMDENKI</sequence>
<protein>
    <submittedName>
        <fullName evidence="1">Uncharacterized protein</fullName>
    </submittedName>
</protein>
<comment type="caution">
    <text evidence="1">The sequence shown here is derived from an EMBL/GenBank/DDBJ whole genome shotgun (WGS) entry which is preliminary data.</text>
</comment>
<reference evidence="1 2" key="1">
    <citation type="journal article" date="2015" name="Genome Announc.">
        <title>Expanding the biotechnology potential of lactobacilli through comparative genomics of 213 strains and associated genera.</title>
        <authorList>
            <person name="Sun Z."/>
            <person name="Harris H.M."/>
            <person name="McCann A."/>
            <person name="Guo C."/>
            <person name="Argimon S."/>
            <person name="Zhang W."/>
            <person name="Yang X."/>
            <person name="Jeffery I.B."/>
            <person name="Cooney J.C."/>
            <person name="Kagawa T.F."/>
            <person name="Liu W."/>
            <person name="Song Y."/>
            <person name="Salvetti E."/>
            <person name="Wrobel A."/>
            <person name="Rasinkangas P."/>
            <person name="Parkhill J."/>
            <person name="Rea M.C."/>
            <person name="O'Sullivan O."/>
            <person name="Ritari J."/>
            <person name="Douillard F.P."/>
            <person name="Paul Ross R."/>
            <person name="Yang R."/>
            <person name="Briner A.E."/>
            <person name="Felis G.E."/>
            <person name="de Vos W.M."/>
            <person name="Barrangou R."/>
            <person name="Klaenhammer T.R."/>
            <person name="Caufield P.W."/>
            <person name="Cui Y."/>
            <person name="Zhang H."/>
            <person name="O'Toole P.W."/>
        </authorList>
    </citation>
    <scope>NUCLEOTIDE SEQUENCE [LARGE SCALE GENOMIC DNA]</scope>
    <source>
        <strain evidence="1 2">DSM 18001</strain>
    </source>
</reference>
<dbReference type="Proteomes" id="UP000051859">
    <property type="component" value="Unassembled WGS sequence"/>
</dbReference>
<dbReference type="Gene3D" id="1.10.3910.10">
    <property type="entry name" value="SP0561-like"/>
    <property type="match status" value="1"/>
</dbReference>
<evidence type="ECO:0000313" key="1">
    <source>
        <dbReference type="EMBL" id="KRN92514.1"/>
    </source>
</evidence>
<proteinExistence type="predicted"/>
<gene>
    <name evidence="1" type="ORF">IV81_GL001159</name>
</gene>
<name>A0A0R2KSV9_9LACO</name>
<dbReference type="AlphaFoldDB" id="A0A0R2KSV9"/>
<dbReference type="PATRIC" id="fig|331679.3.peg.1180"/>
<organism evidence="1 2">
    <name type="scientific">Pediococcus stilesii</name>
    <dbReference type="NCBI Taxonomy" id="331679"/>
    <lineage>
        <taxon>Bacteria</taxon>
        <taxon>Bacillati</taxon>
        <taxon>Bacillota</taxon>
        <taxon>Bacilli</taxon>
        <taxon>Lactobacillales</taxon>
        <taxon>Lactobacillaceae</taxon>
        <taxon>Pediococcus</taxon>
    </lineage>
</organism>
<keyword evidence="2" id="KW-1185">Reference proteome</keyword>